<dbReference type="GO" id="GO:0042286">
    <property type="term" value="F:glutamate-1-semialdehyde 2,1-aminomutase activity"/>
    <property type="evidence" value="ECO:0007669"/>
    <property type="project" value="UniProtKB-EC"/>
</dbReference>
<dbReference type="GO" id="GO:0008483">
    <property type="term" value="F:transaminase activity"/>
    <property type="evidence" value="ECO:0007669"/>
    <property type="project" value="UniProtKB-KW"/>
</dbReference>
<dbReference type="Gene3D" id="3.90.1150.10">
    <property type="entry name" value="Aspartate Aminotransferase, domain 1"/>
    <property type="match status" value="1"/>
</dbReference>
<dbReference type="InterPro" id="IPR015424">
    <property type="entry name" value="PyrdxlP-dep_Trfase"/>
</dbReference>
<evidence type="ECO:0000313" key="3">
    <source>
        <dbReference type="EMBL" id="CUV48149.1"/>
    </source>
</evidence>
<evidence type="ECO:0000256" key="1">
    <source>
        <dbReference type="ARBA" id="ARBA00001933"/>
    </source>
</evidence>
<organism evidence="3">
    <name type="scientific">Ralstonia solanacearum</name>
    <name type="common">Pseudomonas solanacearum</name>
    <dbReference type="NCBI Taxonomy" id="305"/>
    <lineage>
        <taxon>Bacteria</taxon>
        <taxon>Pseudomonadati</taxon>
        <taxon>Pseudomonadota</taxon>
        <taxon>Betaproteobacteria</taxon>
        <taxon>Burkholderiales</taxon>
        <taxon>Burkholderiaceae</taxon>
        <taxon>Ralstonia</taxon>
        <taxon>Ralstonia solanacearum species complex</taxon>
    </lineage>
</organism>
<keyword evidence="3" id="KW-0032">Aminotransferase</keyword>
<gene>
    <name evidence="3" type="ORF">TO10_v1_1750002</name>
</gene>
<evidence type="ECO:0000256" key="2">
    <source>
        <dbReference type="ARBA" id="ARBA00022898"/>
    </source>
</evidence>
<dbReference type="GO" id="GO:0030170">
    <property type="term" value="F:pyridoxal phosphate binding"/>
    <property type="evidence" value="ECO:0007669"/>
    <property type="project" value="InterPro"/>
</dbReference>
<comment type="cofactor">
    <cofactor evidence="1">
        <name>pyridoxal 5'-phosphate</name>
        <dbReference type="ChEBI" id="CHEBI:597326"/>
    </cofactor>
</comment>
<dbReference type="AlphaFoldDB" id="A0A0K1ZK95"/>
<dbReference type="Gene3D" id="3.40.640.10">
    <property type="entry name" value="Type I PLP-dependent aspartate aminotransferase-like (Major domain)"/>
    <property type="match status" value="1"/>
</dbReference>
<protein>
    <submittedName>
        <fullName evidence="3">Glutamate-1-semialdehyde aminotransferase</fullName>
        <ecNumber evidence="3">5.4.3.8</ecNumber>
    </submittedName>
</protein>
<sequence length="117" mass="12836">MPRPRACRCSLRDPKAAYLRDVDGHRYIDCALGYGSVVLGHGHPAVADAMRQAARLGGHSTLLNRWHAELAQRFVDMIPAAEMVAFLRTGSDAVSAAVRLARAITKRRVVLHWGLHG</sequence>
<reference evidence="3" key="1">
    <citation type="submission" date="2015-10" db="EMBL/GenBank/DDBJ databases">
        <authorList>
            <person name="Gilbert D.G."/>
        </authorList>
    </citation>
    <scope>NUCLEOTIDE SEQUENCE</scope>
    <source>
        <strain evidence="3">Phyl III-seqv23</strain>
    </source>
</reference>
<dbReference type="Pfam" id="PF00202">
    <property type="entry name" value="Aminotran_3"/>
    <property type="match status" value="1"/>
</dbReference>
<proteinExistence type="predicted"/>
<dbReference type="SUPFAM" id="SSF53383">
    <property type="entry name" value="PLP-dependent transferases"/>
    <property type="match status" value="1"/>
</dbReference>
<dbReference type="PANTHER" id="PTHR43713">
    <property type="entry name" value="GLUTAMATE-1-SEMIALDEHYDE 2,1-AMINOMUTASE"/>
    <property type="match status" value="1"/>
</dbReference>
<dbReference type="InterPro" id="IPR015421">
    <property type="entry name" value="PyrdxlP-dep_Trfase_major"/>
</dbReference>
<dbReference type="EC" id="5.4.3.8" evidence="3"/>
<dbReference type="EMBL" id="LN899827">
    <property type="protein sequence ID" value="CUV48149.1"/>
    <property type="molecule type" value="Genomic_DNA"/>
</dbReference>
<dbReference type="PATRIC" id="fig|305.107.peg.4741"/>
<dbReference type="PANTHER" id="PTHR43713:SF3">
    <property type="entry name" value="GLUTAMATE-1-SEMIALDEHYDE 2,1-AMINOMUTASE 1, CHLOROPLASTIC-RELATED"/>
    <property type="match status" value="1"/>
</dbReference>
<accession>A0A0K1ZK95</accession>
<keyword evidence="3" id="KW-0413">Isomerase</keyword>
<name>A0A0K1ZK95_RALSL</name>
<keyword evidence="3" id="KW-0808">Transferase</keyword>
<keyword evidence="2" id="KW-0663">Pyridoxal phosphate</keyword>
<dbReference type="InterPro" id="IPR015422">
    <property type="entry name" value="PyrdxlP-dep_Trfase_small"/>
</dbReference>
<dbReference type="InterPro" id="IPR005814">
    <property type="entry name" value="Aminotrans_3"/>
</dbReference>